<protein>
    <submittedName>
        <fullName evidence="5">Tyrosine recombinase XerC</fullName>
    </submittedName>
</protein>
<feature type="region of interest" description="Disordered" evidence="3">
    <location>
        <begin position="1"/>
        <end position="20"/>
    </location>
</feature>
<evidence type="ECO:0000313" key="5">
    <source>
        <dbReference type="EMBL" id="AQT70076.1"/>
    </source>
</evidence>
<dbReference type="Gene3D" id="1.10.150.130">
    <property type="match status" value="1"/>
</dbReference>
<evidence type="ECO:0000256" key="3">
    <source>
        <dbReference type="SAM" id="MobiDB-lite"/>
    </source>
</evidence>
<organism evidence="5 6">
    <name type="scientific">Anaerohalosphaera lusitana</name>
    <dbReference type="NCBI Taxonomy" id="1936003"/>
    <lineage>
        <taxon>Bacteria</taxon>
        <taxon>Pseudomonadati</taxon>
        <taxon>Planctomycetota</taxon>
        <taxon>Phycisphaerae</taxon>
        <taxon>Sedimentisphaerales</taxon>
        <taxon>Anaerohalosphaeraceae</taxon>
        <taxon>Anaerohalosphaera</taxon>
    </lineage>
</organism>
<name>A0A1U9NRB9_9BACT</name>
<reference evidence="6" key="1">
    <citation type="submission" date="2017-02" db="EMBL/GenBank/DDBJ databases">
        <title>Comparative genomics and description of representatives of a novel lineage of planctomycetes thriving in anoxic sediments.</title>
        <authorList>
            <person name="Spring S."/>
            <person name="Bunk B."/>
            <person name="Sproer C."/>
        </authorList>
    </citation>
    <scope>NUCLEOTIDE SEQUENCE [LARGE SCALE GENOMIC DNA]</scope>
    <source>
        <strain evidence="6">ST-NAGAB-D1</strain>
    </source>
</reference>
<dbReference type="OrthoDB" id="6173494at2"/>
<dbReference type="Pfam" id="PF00589">
    <property type="entry name" value="Phage_integrase"/>
    <property type="match status" value="1"/>
</dbReference>
<dbReference type="InterPro" id="IPR010998">
    <property type="entry name" value="Integrase_recombinase_N"/>
</dbReference>
<dbReference type="EMBL" id="CP019791">
    <property type="protein sequence ID" value="AQT70076.1"/>
    <property type="molecule type" value="Genomic_DNA"/>
</dbReference>
<evidence type="ECO:0000259" key="4">
    <source>
        <dbReference type="PROSITE" id="PS51898"/>
    </source>
</evidence>
<keyword evidence="2" id="KW-0233">DNA recombination</keyword>
<dbReference type="AlphaFoldDB" id="A0A1U9NRB9"/>
<dbReference type="InterPro" id="IPR002104">
    <property type="entry name" value="Integrase_catalytic"/>
</dbReference>
<evidence type="ECO:0000256" key="2">
    <source>
        <dbReference type="ARBA" id="ARBA00023172"/>
    </source>
</evidence>
<dbReference type="InterPro" id="IPR013762">
    <property type="entry name" value="Integrase-like_cat_sf"/>
</dbReference>
<proteinExistence type="predicted"/>
<dbReference type="GO" id="GO:0015074">
    <property type="term" value="P:DNA integration"/>
    <property type="evidence" value="ECO:0007669"/>
    <property type="project" value="InterPro"/>
</dbReference>
<dbReference type="Gene3D" id="1.10.443.10">
    <property type="entry name" value="Intergrase catalytic core"/>
    <property type="match status" value="1"/>
</dbReference>
<dbReference type="Proteomes" id="UP000189674">
    <property type="component" value="Chromosome"/>
</dbReference>
<dbReference type="GO" id="GO:0006310">
    <property type="term" value="P:DNA recombination"/>
    <property type="evidence" value="ECO:0007669"/>
    <property type="project" value="UniProtKB-KW"/>
</dbReference>
<accession>A0A1U9NRB9</accession>
<keyword evidence="6" id="KW-1185">Reference proteome</keyword>
<feature type="compositionally biased region" description="Basic residues" evidence="3">
    <location>
        <begin position="1"/>
        <end position="10"/>
    </location>
</feature>
<dbReference type="RefSeq" id="WP_146663697.1">
    <property type="nucleotide sequence ID" value="NZ_CP019791.1"/>
</dbReference>
<evidence type="ECO:0000313" key="6">
    <source>
        <dbReference type="Proteomes" id="UP000189674"/>
    </source>
</evidence>
<sequence>MRKKRKRGRPPKYVSDERGRPLVGLSCDDNGFYNTHYRTEGVPRLHFGAPDDYINALRRFRRWRDEREKKTTSIVFDQDDDKESVLNQVHQRILNNKDGWGEWRASIDCEEYIDPPVDLKINEEIGWDIARSLISNNPPSIVAEKLGIPEFAELHKLTPLPKPLTLHEIGEIYLKRTKKPLRQQEYDDSKRWWEQFCKLAKSKTVRDVCLSDIKRYQDALYELFNKHEYSPTWIKHRFDKIKTILRYALKSDAVEYTKDIEDVLVLCKKFVYPERASVDPKPIHREDFQKIFALANAKEKAILLLAANAALYPQDVCDLKKAYINLQKKTLVMDRGKTGVPRVACLWDRTVRAIERAQAEAPHDSEFLFITFLGKPYCAHGIGSIWRKLRKKAEVDHAVKFEHIRDACQTAGVDANCTLDEVRFLLGHRVAGVTDHYLKRRPNLTQKACEEIEKYFFA</sequence>
<dbReference type="SUPFAM" id="SSF56349">
    <property type="entry name" value="DNA breaking-rejoining enzymes"/>
    <property type="match status" value="1"/>
</dbReference>
<dbReference type="InterPro" id="IPR011010">
    <property type="entry name" value="DNA_brk_join_enz"/>
</dbReference>
<dbReference type="PROSITE" id="PS51898">
    <property type="entry name" value="TYR_RECOMBINASE"/>
    <property type="match status" value="1"/>
</dbReference>
<dbReference type="GO" id="GO:0003677">
    <property type="term" value="F:DNA binding"/>
    <property type="evidence" value="ECO:0007669"/>
    <property type="project" value="UniProtKB-KW"/>
</dbReference>
<dbReference type="KEGG" id="alus:STSP2_03278"/>
<dbReference type="STRING" id="1936003.STSP2_03278"/>
<gene>
    <name evidence="5" type="ORF">STSP2_03278</name>
</gene>
<keyword evidence="1" id="KW-0238">DNA-binding</keyword>
<feature type="domain" description="Tyr recombinase" evidence="4">
    <location>
        <begin position="278"/>
        <end position="450"/>
    </location>
</feature>
<evidence type="ECO:0000256" key="1">
    <source>
        <dbReference type="ARBA" id="ARBA00023125"/>
    </source>
</evidence>